<dbReference type="OrthoDB" id="2878275at2"/>
<evidence type="ECO:0000256" key="2">
    <source>
        <dbReference type="ARBA" id="ARBA00023125"/>
    </source>
</evidence>
<comment type="caution">
    <text evidence="6">The sequence shown here is derived from an EMBL/GenBank/DDBJ whole genome shotgun (WGS) entry which is preliminary data.</text>
</comment>
<evidence type="ECO:0000256" key="1">
    <source>
        <dbReference type="ARBA" id="ARBA00023015"/>
    </source>
</evidence>
<organism evidence="6 7">
    <name type="scientific">Streptacidiphilus pinicola</name>
    <dbReference type="NCBI Taxonomy" id="2219663"/>
    <lineage>
        <taxon>Bacteria</taxon>
        <taxon>Bacillati</taxon>
        <taxon>Actinomycetota</taxon>
        <taxon>Actinomycetes</taxon>
        <taxon>Kitasatosporales</taxon>
        <taxon>Streptomycetaceae</taxon>
        <taxon>Streptacidiphilus</taxon>
    </lineage>
</organism>
<evidence type="ECO:0000313" key="6">
    <source>
        <dbReference type="EMBL" id="RAG85639.1"/>
    </source>
</evidence>
<proteinExistence type="predicted"/>
<sequence length="108" mass="11945">MRHLPQWRRAGQATQTPARPTETNPDRTDGVPAMSRHDIPVLTPRQHEILTLMARGLTTPEIAGELVLGRDTVRTHQQGIYRTLDVHTAPAAVAAGYRVGLLDDHAVR</sequence>
<keyword evidence="1" id="KW-0805">Transcription regulation</keyword>
<feature type="domain" description="HTH luxR-type" evidence="5">
    <location>
        <begin position="35"/>
        <end position="100"/>
    </location>
</feature>
<dbReference type="AlphaFoldDB" id="A0A2X0KER1"/>
<evidence type="ECO:0000313" key="7">
    <source>
        <dbReference type="Proteomes" id="UP000248889"/>
    </source>
</evidence>
<dbReference type="SUPFAM" id="SSF46894">
    <property type="entry name" value="C-terminal effector domain of the bipartite response regulators"/>
    <property type="match status" value="1"/>
</dbReference>
<evidence type="ECO:0000256" key="4">
    <source>
        <dbReference type="SAM" id="MobiDB-lite"/>
    </source>
</evidence>
<dbReference type="PANTHER" id="PTHR44688:SF16">
    <property type="entry name" value="DNA-BINDING TRANSCRIPTIONAL ACTIVATOR DEVR_DOSR"/>
    <property type="match status" value="1"/>
</dbReference>
<dbReference type="GO" id="GO:0003677">
    <property type="term" value="F:DNA binding"/>
    <property type="evidence" value="ECO:0007669"/>
    <property type="project" value="UniProtKB-KW"/>
</dbReference>
<dbReference type="SMART" id="SM00421">
    <property type="entry name" value="HTH_LUXR"/>
    <property type="match status" value="1"/>
</dbReference>
<dbReference type="PANTHER" id="PTHR44688">
    <property type="entry name" value="DNA-BINDING TRANSCRIPTIONAL ACTIVATOR DEVR_DOSR"/>
    <property type="match status" value="1"/>
</dbReference>
<dbReference type="InterPro" id="IPR000792">
    <property type="entry name" value="Tscrpt_reg_LuxR_C"/>
</dbReference>
<keyword evidence="3" id="KW-0804">Transcription</keyword>
<dbReference type="PRINTS" id="PR00038">
    <property type="entry name" value="HTHLUXR"/>
</dbReference>
<accession>A0A2X0KER1</accession>
<keyword evidence="7" id="KW-1185">Reference proteome</keyword>
<feature type="region of interest" description="Disordered" evidence="4">
    <location>
        <begin position="1"/>
        <end position="40"/>
    </location>
</feature>
<dbReference type="PROSITE" id="PS50043">
    <property type="entry name" value="HTH_LUXR_2"/>
    <property type="match status" value="1"/>
</dbReference>
<dbReference type="CDD" id="cd06170">
    <property type="entry name" value="LuxR_C_like"/>
    <property type="match status" value="1"/>
</dbReference>
<feature type="compositionally biased region" description="Polar residues" evidence="4">
    <location>
        <begin position="12"/>
        <end position="23"/>
    </location>
</feature>
<evidence type="ECO:0000259" key="5">
    <source>
        <dbReference type="PROSITE" id="PS50043"/>
    </source>
</evidence>
<dbReference type="InterPro" id="IPR036388">
    <property type="entry name" value="WH-like_DNA-bd_sf"/>
</dbReference>
<dbReference type="Proteomes" id="UP000248889">
    <property type="component" value="Unassembled WGS sequence"/>
</dbReference>
<dbReference type="Gene3D" id="1.10.10.10">
    <property type="entry name" value="Winged helix-like DNA-binding domain superfamily/Winged helix DNA-binding domain"/>
    <property type="match status" value="1"/>
</dbReference>
<protein>
    <recommendedName>
        <fullName evidence="5">HTH luxR-type domain-containing protein</fullName>
    </recommendedName>
</protein>
<gene>
    <name evidence="6" type="ORF">DN069_10315</name>
</gene>
<name>A0A2X0KER1_9ACTN</name>
<dbReference type="EMBL" id="QKYN01000038">
    <property type="protein sequence ID" value="RAG85639.1"/>
    <property type="molecule type" value="Genomic_DNA"/>
</dbReference>
<evidence type="ECO:0000256" key="3">
    <source>
        <dbReference type="ARBA" id="ARBA00023163"/>
    </source>
</evidence>
<reference evidence="6 7" key="1">
    <citation type="submission" date="2018-06" db="EMBL/GenBank/DDBJ databases">
        <title>Streptacidiphilus pinicola sp. nov., isolated from pine grove soil.</title>
        <authorList>
            <person name="Roh S.G."/>
            <person name="Park S."/>
            <person name="Kim M.-K."/>
            <person name="Yun B.-R."/>
            <person name="Park J."/>
            <person name="Kim M.J."/>
            <person name="Kim Y.S."/>
            <person name="Kim S.B."/>
        </authorList>
    </citation>
    <scope>NUCLEOTIDE SEQUENCE [LARGE SCALE GENOMIC DNA]</scope>
    <source>
        <strain evidence="6 7">MMS16-CNU450</strain>
    </source>
</reference>
<dbReference type="InterPro" id="IPR016032">
    <property type="entry name" value="Sig_transdc_resp-reg_C-effctor"/>
</dbReference>
<feature type="compositionally biased region" description="Basic and acidic residues" evidence="4">
    <location>
        <begin position="24"/>
        <end position="39"/>
    </location>
</feature>
<keyword evidence="2" id="KW-0238">DNA-binding</keyword>
<dbReference type="Pfam" id="PF00196">
    <property type="entry name" value="GerE"/>
    <property type="match status" value="1"/>
</dbReference>
<dbReference type="GO" id="GO:0006355">
    <property type="term" value="P:regulation of DNA-templated transcription"/>
    <property type="evidence" value="ECO:0007669"/>
    <property type="project" value="InterPro"/>
</dbReference>